<dbReference type="EMBL" id="MG807320">
    <property type="protein sequence ID" value="AVL95274.1"/>
    <property type="molecule type" value="Genomic_DNA"/>
</dbReference>
<proteinExistence type="predicted"/>
<evidence type="ECO:0000313" key="2">
    <source>
        <dbReference type="Proteomes" id="UP000289600"/>
    </source>
</evidence>
<dbReference type="Proteomes" id="UP000289600">
    <property type="component" value="Segment"/>
</dbReference>
<name>A0A2P1EMZ8_9VIRU</name>
<accession>A0A2P1EMZ8</accession>
<protein>
    <submittedName>
        <fullName evidence="1">Uncharacterized protein</fullName>
    </submittedName>
</protein>
<keyword evidence="2" id="KW-1185">Reference proteome</keyword>
<organism evidence="1 2">
    <name type="scientific">Moumouvirus australiensis</name>
    <dbReference type="NCBI Taxonomy" id="2109587"/>
    <lineage>
        <taxon>Viruses</taxon>
        <taxon>Varidnaviria</taxon>
        <taxon>Bamfordvirae</taxon>
        <taxon>Nucleocytoviricota</taxon>
        <taxon>Megaviricetes</taxon>
        <taxon>Imitervirales</taxon>
        <taxon>Mimiviridae</taxon>
        <taxon>Megamimivirinae</taxon>
        <taxon>Moumouvirus</taxon>
        <taxon>Moumouvirus australiense</taxon>
    </lineage>
</organism>
<sequence>MRKHRFGYKPIICNMVDMGRIIPIFRVLAVVEIPEDVQMNTPETRSRESEKEADKLEVKRLELFNGDIVPHDIDDMFDCYEFSEGDHGVVRNIHPFSRLQTDKNFKKTKFFLNKEDTNGINEMIDFETKTSENLSHYYSSSLKCVNIMQEMANESGYYADYERKVFNEIEKECQKHGENIYSVLKKRGIK</sequence>
<gene>
    <name evidence="1" type="ORF">mc_887</name>
</gene>
<reference evidence="2" key="1">
    <citation type="submission" date="2018-01" db="EMBL/GenBank/DDBJ databases">
        <title>Testimony of 'menage a trois' revealed by the proteome of Megavirus virophage.</title>
        <authorList>
            <person name="Jeudy S."/>
            <person name="Bertaux L."/>
            <person name="Alempic J.-M."/>
            <person name="Lartigue A."/>
            <person name="Legendre M."/>
            <person name="Philippe N."/>
            <person name="Beucher L."/>
            <person name="Biondi E."/>
            <person name="Juul S."/>
            <person name="Turner D."/>
            <person name="Coute Y."/>
            <person name="Claverie J.-M."/>
            <person name="Abergel C."/>
        </authorList>
    </citation>
    <scope>NUCLEOTIDE SEQUENCE [LARGE SCALE GENOMIC DNA]</scope>
</reference>
<evidence type="ECO:0000313" key="1">
    <source>
        <dbReference type="EMBL" id="AVL95274.1"/>
    </source>
</evidence>